<dbReference type="Proteomes" id="UP000190074">
    <property type="component" value="Unassembled WGS sequence"/>
</dbReference>
<evidence type="ECO:0000313" key="2">
    <source>
        <dbReference type="Proteomes" id="UP000190074"/>
    </source>
</evidence>
<dbReference type="RefSeq" id="WP_079626576.1">
    <property type="nucleotide sequence ID" value="NZ_FVGW01000002.1"/>
</dbReference>
<proteinExistence type="predicted"/>
<reference evidence="1 2" key="1">
    <citation type="submission" date="2016-11" db="EMBL/GenBank/DDBJ databases">
        <authorList>
            <consortium name="Pathogen Informatics"/>
        </authorList>
    </citation>
    <scope>NUCLEOTIDE SEQUENCE [LARGE SCALE GENOMIC DNA]</scope>
    <source>
        <strain evidence="1 2">911</strain>
    </source>
</reference>
<protein>
    <submittedName>
        <fullName evidence="1">Uncharacterized protein</fullName>
    </submittedName>
</protein>
<sequence length="65" mass="7552">MDEPVEVFVLQIEHPTMRGVSWTSVHRTEKGARSRLVDKVSEWNMVEAYQRDELVYGIGFLALED</sequence>
<dbReference type="EMBL" id="FVGW01000002">
    <property type="protein sequence ID" value="SKL84107.1"/>
    <property type="molecule type" value="Genomic_DNA"/>
</dbReference>
<dbReference type="AlphaFoldDB" id="A0A1U0TET4"/>
<name>A0A1U0TET4_9MYCO</name>
<organism evidence="1 2">
    <name type="scientific">Mycobacteroides abscessus subsp. massiliense</name>
    <dbReference type="NCBI Taxonomy" id="1962118"/>
    <lineage>
        <taxon>Bacteria</taxon>
        <taxon>Bacillati</taxon>
        <taxon>Actinomycetota</taxon>
        <taxon>Actinomycetes</taxon>
        <taxon>Mycobacteriales</taxon>
        <taxon>Mycobacteriaceae</taxon>
        <taxon>Mycobacteroides</taxon>
        <taxon>Mycobacteroides abscessus</taxon>
    </lineage>
</organism>
<evidence type="ECO:0000313" key="1">
    <source>
        <dbReference type="EMBL" id="SKL84107.1"/>
    </source>
</evidence>
<gene>
    <name evidence="1" type="ORF">SAMEA2259716_01811</name>
</gene>
<accession>A0A1U0TET4</accession>